<dbReference type="Pfam" id="PF02569">
    <property type="entry name" value="Pantoate_ligase"/>
    <property type="match status" value="1"/>
</dbReference>
<dbReference type="NCBIfam" id="TIGR00125">
    <property type="entry name" value="cyt_tran_rel"/>
    <property type="match status" value="1"/>
</dbReference>
<keyword evidence="11" id="KW-1185">Reference proteome</keyword>
<feature type="binding site" evidence="8">
    <location>
        <begin position="163"/>
        <end position="166"/>
    </location>
    <ligand>
        <name>ATP</name>
        <dbReference type="ChEBI" id="CHEBI:30616"/>
    </ligand>
</feature>
<dbReference type="InterPro" id="IPR042176">
    <property type="entry name" value="Pantoate_ligase_C"/>
</dbReference>
<evidence type="ECO:0000256" key="4">
    <source>
        <dbReference type="ARBA" id="ARBA00022655"/>
    </source>
</evidence>
<dbReference type="EC" id="6.3.2.1" evidence="8"/>
<dbReference type="Gene3D" id="3.30.1300.10">
    <property type="entry name" value="Pantoate-beta-alanine ligase, C-terminal domain"/>
    <property type="match status" value="1"/>
</dbReference>
<feature type="binding site" evidence="8">
    <location>
        <position position="76"/>
    </location>
    <ligand>
        <name>beta-alanine</name>
        <dbReference type="ChEBI" id="CHEBI:57966"/>
    </ligand>
</feature>
<evidence type="ECO:0000256" key="7">
    <source>
        <dbReference type="ARBA" id="ARBA00048258"/>
    </source>
</evidence>
<comment type="catalytic activity">
    <reaction evidence="7 8">
        <text>(R)-pantoate + beta-alanine + ATP = (R)-pantothenate + AMP + diphosphate + H(+)</text>
        <dbReference type="Rhea" id="RHEA:10912"/>
        <dbReference type="ChEBI" id="CHEBI:15378"/>
        <dbReference type="ChEBI" id="CHEBI:15980"/>
        <dbReference type="ChEBI" id="CHEBI:29032"/>
        <dbReference type="ChEBI" id="CHEBI:30616"/>
        <dbReference type="ChEBI" id="CHEBI:33019"/>
        <dbReference type="ChEBI" id="CHEBI:57966"/>
        <dbReference type="ChEBI" id="CHEBI:456215"/>
        <dbReference type="EC" id="6.3.2.1"/>
    </reaction>
</comment>
<evidence type="ECO:0000256" key="3">
    <source>
        <dbReference type="ARBA" id="ARBA00022598"/>
    </source>
</evidence>
<comment type="function">
    <text evidence="8">Catalyzes the condensation of pantoate with beta-alanine in an ATP-dependent reaction via a pantoyl-adenylate intermediate.</text>
</comment>
<comment type="caution">
    <text evidence="10">The sequence shown here is derived from an EMBL/GenBank/DDBJ whole genome shotgun (WGS) entry which is preliminary data.</text>
</comment>
<evidence type="ECO:0000256" key="6">
    <source>
        <dbReference type="ARBA" id="ARBA00022840"/>
    </source>
</evidence>
<sequence length="325" mass="34530">MSDTHPTPSAVGAPSGGPVVARTRDELRTARASLTGGDVAVVMTMGALHEGHATLIETARRKAAHVVVTIFLNPLQFGPREDLSRYPRTFDSDMEICRKAGVDLVFAPTPDVIYQDGDPGVRVSAGPLGNVLEGQARPGHFDGMLTVVGKLMHLTGADSAYFGQKDAQQLLLIRRMVRDLDFPVDVVSVPTVREPDGLAMSSRNTYLTDSDREVALCLSRALRAGASAAAEGPSAIRRAARSVLVREPLALVDYLVLVHPSTLEDVPEWYRGEALLAVAGRVGTTRLIDNVPLLVGPGGRALEVFSDVDTATPAIPSATGRPDAD</sequence>
<comment type="pathway">
    <text evidence="1 8">Cofactor biosynthesis; (R)-pantothenate biosynthesis; (R)-pantothenate from (R)-pantoate and beta-alanine: step 1/1.</text>
</comment>
<dbReference type="Proteomes" id="UP001501326">
    <property type="component" value="Unassembled WGS sequence"/>
</dbReference>
<dbReference type="Gene3D" id="3.40.50.620">
    <property type="entry name" value="HUPs"/>
    <property type="match status" value="1"/>
</dbReference>
<dbReference type="InterPro" id="IPR004821">
    <property type="entry name" value="Cyt_trans-like"/>
</dbReference>
<accession>A0ABP6H0P8</accession>
<keyword evidence="4 8" id="KW-0566">Pantothenate biosynthesis</keyword>
<evidence type="ECO:0000313" key="10">
    <source>
        <dbReference type="EMBL" id="GAA2734886.1"/>
    </source>
</evidence>
<feature type="active site" description="Proton donor" evidence="8">
    <location>
        <position position="52"/>
    </location>
</feature>
<dbReference type="SUPFAM" id="SSF52374">
    <property type="entry name" value="Nucleotidylyl transferase"/>
    <property type="match status" value="1"/>
</dbReference>
<name>A0ABP6H0P8_9MICO</name>
<dbReference type="NCBIfam" id="TIGR00018">
    <property type="entry name" value="panC"/>
    <property type="match status" value="1"/>
</dbReference>
<gene>
    <name evidence="8 10" type="primary">panC</name>
    <name evidence="10" type="ORF">GCM10009867_15960</name>
</gene>
<dbReference type="HAMAP" id="MF_00158">
    <property type="entry name" value="PanC"/>
    <property type="match status" value="1"/>
</dbReference>
<keyword evidence="5 8" id="KW-0547">Nucleotide-binding</keyword>
<dbReference type="GO" id="GO:0016874">
    <property type="term" value="F:ligase activity"/>
    <property type="evidence" value="ECO:0007669"/>
    <property type="project" value="UniProtKB-KW"/>
</dbReference>
<evidence type="ECO:0000313" key="11">
    <source>
        <dbReference type="Proteomes" id="UP001501326"/>
    </source>
</evidence>
<feature type="region of interest" description="Disordered" evidence="9">
    <location>
        <begin position="1"/>
        <end position="20"/>
    </location>
</feature>
<proteinExistence type="inferred from homology"/>
<keyword evidence="3 8" id="KW-0436">Ligase</keyword>
<reference evidence="11" key="1">
    <citation type="journal article" date="2019" name="Int. J. Syst. Evol. Microbiol.">
        <title>The Global Catalogue of Microorganisms (GCM) 10K type strain sequencing project: providing services to taxonomists for standard genome sequencing and annotation.</title>
        <authorList>
            <consortium name="The Broad Institute Genomics Platform"/>
            <consortium name="The Broad Institute Genome Sequencing Center for Infectious Disease"/>
            <person name="Wu L."/>
            <person name="Ma J."/>
        </authorList>
    </citation>
    <scope>NUCLEOTIDE SEQUENCE [LARGE SCALE GENOMIC DNA]</scope>
    <source>
        <strain evidence="11">JCM 16378</strain>
    </source>
</reference>
<keyword evidence="8" id="KW-0963">Cytoplasm</keyword>
<dbReference type="RefSeq" id="WP_344191926.1">
    <property type="nucleotide sequence ID" value="NZ_BAAARN010000001.1"/>
</dbReference>
<organism evidence="10 11">
    <name type="scientific">Pedococcus aerophilus</name>
    <dbReference type="NCBI Taxonomy" id="436356"/>
    <lineage>
        <taxon>Bacteria</taxon>
        <taxon>Bacillati</taxon>
        <taxon>Actinomycetota</taxon>
        <taxon>Actinomycetes</taxon>
        <taxon>Micrococcales</taxon>
        <taxon>Intrasporangiaceae</taxon>
        <taxon>Pedococcus</taxon>
    </lineage>
</organism>
<evidence type="ECO:0000256" key="9">
    <source>
        <dbReference type="SAM" id="MobiDB-lite"/>
    </source>
</evidence>
<comment type="similarity">
    <text evidence="2 8">Belongs to the pantothenate synthetase family.</text>
</comment>
<dbReference type="CDD" id="cd00560">
    <property type="entry name" value="PanC"/>
    <property type="match status" value="1"/>
</dbReference>
<feature type="binding site" evidence="8">
    <location>
        <position position="192"/>
    </location>
    <ligand>
        <name>ATP</name>
        <dbReference type="ChEBI" id="CHEBI:30616"/>
    </ligand>
</feature>
<dbReference type="PANTHER" id="PTHR21299:SF1">
    <property type="entry name" value="PANTOATE--BETA-ALANINE LIGASE"/>
    <property type="match status" value="1"/>
</dbReference>
<protein>
    <recommendedName>
        <fullName evidence="8">Pantothenate synthetase</fullName>
        <shortName evidence="8">PS</shortName>
        <ecNumber evidence="8">6.3.2.1</ecNumber>
    </recommendedName>
    <alternativeName>
        <fullName evidence="8">Pantoate--beta-alanine ligase</fullName>
    </alternativeName>
    <alternativeName>
        <fullName evidence="8">Pantoate-activating enzyme</fullName>
    </alternativeName>
</protein>
<dbReference type="PANTHER" id="PTHR21299">
    <property type="entry name" value="CYTIDYLATE KINASE/PANTOATE-BETA-ALANINE LIGASE"/>
    <property type="match status" value="1"/>
</dbReference>
<comment type="subunit">
    <text evidence="8">Homodimer.</text>
</comment>
<evidence type="ECO:0000256" key="1">
    <source>
        <dbReference type="ARBA" id="ARBA00004990"/>
    </source>
</evidence>
<comment type="subcellular location">
    <subcellularLocation>
        <location evidence="8">Cytoplasm</location>
    </subcellularLocation>
</comment>
<dbReference type="InterPro" id="IPR003721">
    <property type="entry name" value="Pantoate_ligase"/>
</dbReference>
<evidence type="ECO:0000256" key="8">
    <source>
        <dbReference type="HAMAP-Rule" id="MF_00158"/>
    </source>
</evidence>
<evidence type="ECO:0000256" key="2">
    <source>
        <dbReference type="ARBA" id="ARBA00009256"/>
    </source>
</evidence>
<feature type="binding site" evidence="8">
    <location>
        <position position="76"/>
    </location>
    <ligand>
        <name>(R)-pantoate</name>
        <dbReference type="ChEBI" id="CHEBI:15980"/>
    </ligand>
</feature>
<keyword evidence="6 8" id="KW-0067">ATP-binding</keyword>
<feature type="binding site" evidence="8">
    <location>
        <begin position="200"/>
        <end position="203"/>
    </location>
    <ligand>
        <name>ATP</name>
        <dbReference type="ChEBI" id="CHEBI:30616"/>
    </ligand>
</feature>
<comment type="miscellaneous">
    <text evidence="8">The reaction proceeds by a bi uni uni bi ping pong mechanism.</text>
</comment>
<evidence type="ECO:0000256" key="5">
    <source>
        <dbReference type="ARBA" id="ARBA00022741"/>
    </source>
</evidence>
<feature type="binding site" evidence="8">
    <location>
        <position position="169"/>
    </location>
    <ligand>
        <name>(R)-pantoate</name>
        <dbReference type="ChEBI" id="CHEBI:15980"/>
    </ligand>
</feature>
<feature type="binding site" evidence="8">
    <location>
        <begin position="45"/>
        <end position="52"/>
    </location>
    <ligand>
        <name>ATP</name>
        <dbReference type="ChEBI" id="CHEBI:30616"/>
    </ligand>
</feature>
<dbReference type="EMBL" id="BAAARN010000001">
    <property type="protein sequence ID" value="GAA2734886.1"/>
    <property type="molecule type" value="Genomic_DNA"/>
</dbReference>
<dbReference type="InterPro" id="IPR014729">
    <property type="entry name" value="Rossmann-like_a/b/a_fold"/>
</dbReference>